<reference evidence="1 2" key="1">
    <citation type="submission" date="2019-10" db="EMBL/GenBank/DDBJ databases">
        <title>Assembly and Annotation for the nematode Trichostrongylus colubriformis.</title>
        <authorList>
            <person name="Martin J."/>
        </authorList>
    </citation>
    <scope>NUCLEOTIDE SEQUENCE [LARGE SCALE GENOMIC DNA]</scope>
    <source>
        <strain evidence="1">G859</strain>
        <tissue evidence="1">Whole worm</tissue>
    </source>
</reference>
<dbReference type="AlphaFoldDB" id="A0AAN8INT6"/>
<protein>
    <submittedName>
        <fullName evidence="1">Uncharacterized protein</fullName>
    </submittedName>
</protein>
<proteinExistence type="predicted"/>
<evidence type="ECO:0000313" key="2">
    <source>
        <dbReference type="Proteomes" id="UP001331761"/>
    </source>
</evidence>
<sequence length="79" mass="9025">MSTSIKGKQTWLTRQRTQLDDSMKRFEELLETASQLSPREMLIQTRQGSMELEFRKTALEKALEQFTSAADAADLTGEN</sequence>
<name>A0AAN8INT6_TRICO</name>
<accession>A0AAN8INT6</accession>
<gene>
    <name evidence="1" type="ORF">GCK32_011869</name>
</gene>
<evidence type="ECO:0000313" key="1">
    <source>
        <dbReference type="EMBL" id="KAK5977703.1"/>
    </source>
</evidence>
<organism evidence="1 2">
    <name type="scientific">Trichostrongylus colubriformis</name>
    <name type="common">Black scour worm</name>
    <dbReference type="NCBI Taxonomy" id="6319"/>
    <lineage>
        <taxon>Eukaryota</taxon>
        <taxon>Metazoa</taxon>
        <taxon>Ecdysozoa</taxon>
        <taxon>Nematoda</taxon>
        <taxon>Chromadorea</taxon>
        <taxon>Rhabditida</taxon>
        <taxon>Rhabditina</taxon>
        <taxon>Rhabditomorpha</taxon>
        <taxon>Strongyloidea</taxon>
        <taxon>Trichostrongylidae</taxon>
        <taxon>Trichostrongylus</taxon>
    </lineage>
</organism>
<dbReference type="EMBL" id="WIXE01010269">
    <property type="protein sequence ID" value="KAK5977703.1"/>
    <property type="molecule type" value="Genomic_DNA"/>
</dbReference>
<comment type="caution">
    <text evidence="1">The sequence shown here is derived from an EMBL/GenBank/DDBJ whole genome shotgun (WGS) entry which is preliminary data.</text>
</comment>
<dbReference type="Proteomes" id="UP001331761">
    <property type="component" value="Unassembled WGS sequence"/>
</dbReference>
<keyword evidence="2" id="KW-1185">Reference proteome</keyword>